<dbReference type="GO" id="GO:0047632">
    <property type="term" value="F:agmatine deiminase activity"/>
    <property type="evidence" value="ECO:0007669"/>
    <property type="project" value="TreeGrafter"/>
</dbReference>
<dbReference type="GO" id="GO:0009446">
    <property type="term" value="P:putrescine biosynthetic process"/>
    <property type="evidence" value="ECO:0007669"/>
    <property type="project" value="InterPro"/>
</dbReference>
<dbReference type="EMBL" id="QICN01000008">
    <property type="protein sequence ID" value="PXV66157.1"/>
    <property type="molecule type" value="Genomic_DNA"/>
</dbReference>
<sequence length="343" mass="37733">MSDHTVFPAEWAPQAAVQLTWPRPDGDFAQAFDAVERTFVDIAVAVAGRQPLIVACGPDIEALRRRLVAAGAPAANLRLHAVAANDVWARDHGPITVFRDGRPVHLDFVFNGWGGKFDATLDNRVTRELDAQQVWTAPVESLDFVLEGGGIESDGLGTLLTTERCLLAPTRNPQFDKAQIEAKLKSWFGLQRVLWLHHGDLIGDDTDGHIDTIARFCDARTIAYQACDDRGDAHYDDLKAMEAELQALRTADGAPYRLVPLPLPRAIFDDDGRRLPAGYPNFLILNGAVLVPTYGNTDHDAIALERLRTCFPEREIVGIDCRPLIAQYGSLHCVTMQIPSAPQ</sequence>
<dbReference type="Proteomes" id="UP000248330">
    <property type="component" value="Unassembled WGS sequence"/>
</dbReference>
<name>A0A318E4T0_9GAMM</name>
<dbReference type="Pfam" id="PF04371">
    <property type="entry name" value="PAD_porph"/>
    <property type="match status" value="1"/>
</dbReference>
<evidence type="ECO:0000313" key="3">
    <source>
        <dbReference type="Proteomes" id="UP000248330"/>
    </source>
</evidence>
<dbReference type="InterPro" id="IPR007466">
    <property type="entry name" value="Peptidyl-Arg-deiminase_porph"/>
</dbReference>
<comment type="caution">
    <text evidence="2">The sequence shown here is derived from an EMBL/GenBank/DDBJ whole genome shotgun (WGS) entry which is preliminary data.</text>
</comment>
<dbReference type="OrthoDB" id="9808013at2"/>
<dbReference type="PANTHER" id="PTHR31377:SF0">
    <property type="entry name" value="AGMATINE DEIMINASE-RELATED"/>
    <property type="match status" value="1"/>
</dbReference>
<reference evidence="2 3" key="1">
    <citation type="submission" date="2018-04" db="EMBL/GenBank/DDBJ databases">
        <title>Genomic Encyclopedia of Type Strains, Phase IV (KMG-IV): sequencing the most valuable type-strain genomes for metagenomic binning, comparative biology and taxonomic classification.</title>
        <authorList>
            <person name="Goeker M."/>
        </authorList>
    </citation>
    <scope>NUCLEOTIDE SEQUENCE [LARGE SCALE GENOMIC DNA]</scope>
    <source>
        <strain evidence="2 3">DSM 104150</strain>
    </source>
</reference>
<protein>
    <submittedName>
        <fullName evidence="2">Agmatine deiminase</fullName>
    </submittedName>
</protein>
<organism evidence="2 3">
    <name type="scientific">Sinimarinibacterium flocculans</name>
    <dbReference type="NCBI Taxonomy" id="985250"/>
    <lineage>
        <taxon>Bacteria</taxon>
        <taxon>Pseudomonadati</taxon>
        <taxon>Pseudomonadota</taxon>
        <taxon>Gammaproteobacteria</taxon>
        <taxon>Nevskiales</taxon>
        <taxon>Nevskiaceae</taxon>
        <taxon>Sinimarinibacterium</taxon>
    </lineage>
</organism>
<gene>
    <name evidence="2" type="ORF">C8D93_108132</name>
</gene>
<dbReference type="SUPFAM" id="SSF55909">
    <property type="entry name" value="Pentein"/>
    <property type="match status" value="1"/>
</dbReference>
<dbReference type="RefSeq" id="WP_110265921.1">
    <property type="nucleotide sequence ID" value="NZ_CAKZQT010000032.1"/>
</dbReference>
<dbReference type="Gene3D" id="3.75.10.10">
    <property type="entry name" value="L-arginine/glycine Amidinotransferase, Chain A"/>
    <property type="match status" value="1"/>
</dbReference>
<dbReference type="GO" id="GO:0004668">
    <property type="term" value="F:protein-arginine deiminase activity"/>
    <property type="evidence" value="ECO:0007669"/>
    <property type="project" value="InterPro"/>
</dbReference>
<keyword evidence="3" id="KW-1185">Reference proteome</keyword>
<keyword evidence="1" id="KW-0378">Hydrolase</keyword>
<accession>A0A318E4T0</accession>
<evidence type="ECO:0000313" key="2">
    <source>
        <dbReference type="EMBL" id="PXV66157.1"/>
    </source>
</evidence>
<dbReference type="AlphaFoldDB" id="A0A318E4T0"/>
<evidence type="ECO:0000256" key="1">
    <source>
        <dbReference type="ARBA" id="ARBA00022801"/>
    </source>
</evidence>
<dbReference type="PANTHER" id="PTHR31377">
    <property type="entry name" value="AGMATINE DEIMINASE-RELATED"/>
    <property type="match status" value="1"/>
</dbReference>
<proteinExistence type="predicted"/>